<dbReference type="STRING" id="1763535.LPB072_10075"/>
<gene>
    <name evidence="1" type="ORF">LPB072_10075</name>
    <name evidence="2" type="ORF">LPB72_07295</name>
</gene>
<sequence>MTRRFKLATLKALAQAPADKAASWLVGAEDSVEFLKANAQSEEIVIYASGPAILIHGVLAPAQQVTPADQEDLMHSFVQTDESWVIQKSYGGGEGHKVYLESPLRHAGKSLSGGEKLIFRRSFEGVQKGESPVELNQKLVHALGLHFLPERDAYSRLDERGDIEDVIRVLRAEIGNGRESLTAVTILARDLSTYMTLADMALVFLFDFTRFVPGRFNGWGDHGRIDRRAPDLFYRGGGIANASYVNGRMIVRSAIPLQQLVDEWKEESNPTKRDYATFKIFDRKNGVEVETSCAPEFLSNYFQESDLPWEISPAFFRPDALHRFKSDPEKYTLDDRTIICRNAWYLKGYEINEEGQVHVYVGDLARLPIEEQRYWQSFNEWPKGPISKRAYENDIMGEFSSEYDPLSLLKYKIGKLNDTPPTWWLPRSREHLDAARYPATDSTFEWANEIMALDQLVVEGFQLKPLRKVLEDKGAKAETSWASLRVLGAILVATGLTEDQAKTTLTPLSRLHGLRSTLRAHSSVAEKDKEERLARSTHGTLRAHFKWLASECDKAFDAVLQALDAGDLNP</sequence>
<dbReference type="Proteomes" id="UP000185657">
    <property type="component" value="Unassembled WGS sequence"/>
</dbReference>
<dbReference type="KEGG" id="hyl:LPB072_10075"/>
<proteinExistence type="predicted"/>
<evidence type="ECO:0000313" key="1">
    <source>
        <dbReference type="EMBL" id="AOW13148.1"/>
    </source>
</evidence>
<evidence type="ECO:0000313" key="4">
    <source>
        <dbReference type="Proteomes" id="UP000185680"/>
    </source>
</evidence>
<reference evidence="2 3" key="1">
    <citation type="submission" date="2016-02" db="EMBL/GenBank/DDBJ databases">
        <title>Draft genome sequence of Hydrogenophaga sp. LPB0072.</title>
        <authorList>
            <person name="Shin S.-K."/>
            <person name="Yi H."/>
        </authorList>
    </citation>
    <scope>NUCLEOTIDE SEQUENCE [LARGE SCALE GENOMIC DNA]</scope>
    <source>
        <strain evidence="2 3">LPB0072</strain>
    </source>
</reference>
<evidence type="ECO:0000313" key="2">
    <source>
        <dbReference type="EMBL" id="OAD42706.1"/>
    </source>
</evidence>
<dbReference type="AlphaFoldDB" id="A0A162P9J1"/>
<dbReference type="RefSeq" id="WP_066088066.1">
    <property type="nucleotide sequence ID" value="NZ_CP017476.1"/>
</dbReference>
<dbReference type="Proteomes" id="UP000185680">
    <property type="component" value="Chromosome"/>
</dbReference>
<accession>A0A162P9J1</accession>
<dbReference type="OrthoDB" id="2375320at2"/>
<keyword evidence="3" id="KW-1185">Reference proteome</keyword>
<evidence type="ECO:0000313" key="3">
    <source>
        <dbReference type="Proteomes" id="UP000185657"/>
    </source>
</evidence>
<protein>
    <submittedName>
        <fullName evidence="1">Uncharacterized protein</fullName>
    </submittedName>
</protein>
<dbReference type="EMBL" id="CP017476">
    <property type="protein sequence ID" value="AOW13148.1"/>
    <property type="molecule type" value="Genomic_DNA"/>
</dbReference>
<organism evidence="1 4">
    <name type="scientific">Hydrogenophaga crassostreae</name>
    <dbReference type="NCBI Taxonomy" id="1763535"/>
    <lineage>
        <taxon>Bacteria</taxon>
        <taxon>Pseudomonadati</taxon>
        <taxon>Pseudomonadota</taxon>
        <taxon>Betaproteobacteria</taxon>
        <taxon>Burkholderiales</taxon>
        <taxon>Comamonadaceae</taxon>
        <taxon>Hydrogenophaga</taxon>
    </lineage>
</organism>
<name>A0A162P9J1_9BURK</name>
<reference evidence="1 4" key="2">
    <citation type="submission" date="2016-10" db="EMBL/GenBank/DDBJ databases">
        <title>Hydorgenophaga sp. LPB0072 isolated from gastropod.</title>
        <authorList>
            <person name="Kim E."/>
            <person name="Yi H."/>
        </authorList>
    </citation>
    <scope>NUCLEOTIDE SEQUENCE [LARGE SCALE GENOMIC DNA]</scope>
    <source>
        <strain evidence="1 4">LPB0072</strain>
    </source>
</reference>
<dbReference type="EMBL" id="LVWD01000007">
    <property type="protein sequence ID" value="OAD42706.1"/>
    <property type="molecule type" value="Genomic_DNA"/>
</dbReference>